<dbReference type="Gene3D" id="1.10.10.60">
    <property type="entry name" value="Homeodomain-like"/>
    <property type="match status" value="1"/>
</dbReference>
<keyword evidence="8" id="KW-1185">Reference proteome</keyword>
<dbReference type="EMBL" id="JAQNDK010000001">
    <property type="protein sequence ID" value="MDC0678787.1"/>
    <property type="molecule type" value="Genomic_DNA"/>
</dbReference>
<evidence type="ECO:0000256" key="1">
    <source>
        <dbReference type="ARBA" id="ARBA00023015"/>
    </source>
</evidence>
<protein>
    <submittedName>
        <fullName evidence="7">TetR/AcrR family transcriptional regulator</fullName>
    </submittedName>
</protein>
<evidence type="ECO:0000259" key="6">
    <source>
        <dbReference type="PROSITE" id="PS50977"/>
    </source>
</evidence>
<dbReference type="PROSITE" id="PS01081">
    <property type="entry name" value="HTH_TETR_1"/>
    <property type="match status" value="1"/>
</dbReference>
<evidence type="ECO:0000256" key="5">
    <source>
        <dbReference type="SAM" id="MobiDB-lite"/>
    </source>
</evidence>
<sequence>MNDRDPLAPADDLDPRQRLVVAAIDQIEKHGIGQLTVRKLAAAAGVNIAAVNYYFRSKEALVAAALEGSIRNMLSDSEDFLARMPGDPLEALSGLLGYYLEGGMRYPNVGRALLHDAFHADDYSGPFPKLFAPVMERLRDLVRAAVPGLEERAAARRVVAALSAVFFPTFFAGLYEGLSALGSPADRLAYARELARQTLAPAAVPEPAAPAPPRGRPQKRG</sequence>
<dbReference type="PROSITE" id="PS50977">
    <property type="entry name" value="HTH_TETR_2"/>
    <property type="match status" value="1"/>
</dbReference>
<evidence type="ECO:0000313" key="8">
    <source>
        <dbReference type="Proteomes" id="UP001217485"/>
    </source>
</evidence>
<dbReference type="Pfam" id="PF00440">
    <property type="entry name" value="TetR_N"/>
    <property type="match status" value="1"/>
</dbReference>
<organism evidence="7 8">
    <name type="scientific">Sorangium atrum</name>
    <dbReference type="NCBI Taxonomy" id="2995308"/>
    <lineage>
        <taxon>Bacteria</taxon>
        <taxon>Pseudomonadati</taxon>
        <taxon>Myxococcota</taxon>
        <taxon>Polyangia</taxon>
        <taxon>Polyangiales</taxon>
        <taxon>Polyangiaceae</taxon>
        <taxon>Sorangium</taxon>
    </lineage>
</organism>
<dbReference type="InterPro" id="IPR023772">
    <property type="entry name" value="DNA-bd_HTH_TetR-type_CS"/>
</dbReference>
<dbReference type="RefSeq" id="WP_272095628.1">
    <property type="nucleotide sequence ID" value="NZ_JAQNDK010000001.1"/>
</dbReference>
<dbReference type="InterPro" id="IPR001647">
    <property type="entry name" value="HTH_TetR"/>
</dbReference>
<keyword evidence="2 4" id="KW-0238">DNA-binding</keyword>
<keyword evidence="1" id="KW-0805">Transcription regulation</keyword>
<dbReference type="PANTHER" id="PTHR30055:SF234">
    <property type="entry name" value="HTH-TYPE TRANSCRIPTIONAL REGULATOR BETI"/>
    <property type="match status" value="1"/>
</dbReference>
<dbReference type="Proteomes" id="UP001217485">
    <property type="component" value="Unassembled WGS sequence"/>
</dbReference>
<feature type="domain" description="HTH tetR-type" evidence="6">
    <location>
        <begin position="13"/>
        <end position="73"/>
    </location>
</feature>
<reference evidence="7 8" key="1">
    <citation type="submission" date="2023-01" db="EMBL/GenBank/DDBJ databases">
        <title>Minimal conservation of predation-associated metabolite biosynthetic gene clusters underscores biosynthetic potential of Myxococcota including descriptions for ten novel species: Archangium lansinium sp. nov., Myxococcus landrumus sp. nov., Nannocystis bai.</title>
        <authorList>
            <person name="Ahearne A."/>
            <person name="Stevens C."/>
            <person name="Dowd S."/>
        </authorList>
    </citation>
    <scope>NUCLEOTIDE SEQUENCE [LARGE SCALE GENOMIC DNA]</scope>
    <source>
        <strain evidence="7 8">WIWO2</strain>
    </source>
</reference>
<dbReference type="InterPro" id="IPR050109">
    <property type="entry name" value="HTH-type_TetR-like_transc_reg"/>
</dbReference>
<comment type="caution">
    <text evidence="7">The sequence shown here is derived from an EMBL/GenBank/DDBJ whole genome shotgun (WGS) entry which is preliminary data.</text>
</comment>
<feature type="region of interest" description="Disordered" evidence="5">
    <location>
        <begin position="201"/>
        <end position="221"/>
    </location>
</feature>
<dbReference type="PANTHER" id="PTHR30055">
    <property type="entry name" value="HTH-TYPE TRANSCRIPTIONAL REGULATOR RUTR"/>
    <property type="match status" value="1"/>
</dbReference>
<keyword evidence="3" id="KW-0804">Transcription</keyword>
<evidence type="ECO:0000313" key="7">
    <source>
        <dbReference type="EMBL" id="MDC0678787.1"/>
    </source>
</evidence>
<dbReference type="InterPro" id="IPR009057">
    <property type="entry name" value="Homeodomain-like_sf"/>
</dbReference>
<name>A0ABT5C0S3_9BACT</name>
<proteinExistence type="predicted"/>
<feature type="DNA-binding region" description="H-T-H motif" evidence="4">
    <location>
        <begin position="36"/>
        <end position="55"/>
    </location>
</feature>
<accession>A0ABT5C0S3</accession>
<evidence type="ECO:0000256" key="4">
    <source>
        <dbReference type="PROSITE-ProRule" id="PRU00335"/>
    </source>
</evidence>
<evidence type="ECO:0000256" key="2">
    <source>
        <dbReference type="ARBA" id="ARBA00023125"/>
    </source>
</evidence>
<dbReference type="Gene3D" id="1.10.357.10">
    <property type="entry name" value="Tetracycline Repressor, domain 2"/>
    <property type="match status" value="1"/>
</dbReference>
<evidence type="ECO:0000256" key="3">
    <source>
        <dbReference type="ARBA" id="ARBA00023163"/>
    </source>
</evidence>
<dbReference type="SUPFAM" id="SSF46689">
    <property type="entry name" value="Homeodomain-like"/>
    <property type="match status" value="1"/>
</dbReference>
<gene>
    <name evidence="7" type="ORF">POL72_13665</name>
</gene>
<dbReference type="PRINTS" id="PR00455">
    <property type="entry name" value="HTHTETR"/>
</dbReference>